<gene>
    <name evidence="3" type="ORF">SH1V18_06050</name>
</gene>
<protein>
    <recommendedName>
        <fullName evidence="2">DUF3899 domain-containing protein</fullName>
    </recommendedName>
</protein>
<keyword evidence="1" id="KW-1133">Transmembrane helix</keyword>
<feature type="transmembrane region" description="Helical" evidence="1">
    <location>
        <begin position="120"/>
        <end position="137"/>
    </location>
</feature>
<dbReference type="RefSeq" id="WP_281812116.1">
    <property type="nucleotide sequence ID" value="NZ_BRLB01000001.1"/>
</dbReference>
<dbReference type="Proteomes" id="UP001144256">
    <property type="component" value="Unassembled WGS sequence"/>
</dbReference>
<keyword evidence="1" id="KW-0812">Transmembrane</keyword>
<organism evidence="3 4">
    <name type="scientific">Vallitalea longa</name>
    <dbReference type="NCBI Taxonomy" id="2936439"/>
    <lineage>
        <taxon>Bacteria</taxon>
        <taxon>Bacillati</taxon>
        <taxon>Bacillota</taxon>
        <taxon>Clostridia</taxon>
        <taxon>Lachnospirales</taxon>
        <taxon>Vallitaleaceae</taxon>
        <taxon>Vallitalea</taxon>
    </lineage>
</organism>
<comment type="caution">
    <text evidence="3">The sequence shown here is derived from an EMBL/GenBank/DDBJ whole genome shotgun (WGS) entry which is preliminary data.</text>
</comment>
<evidence type="ECO:0000313" key="4">
    <source>
        <dbReference type="Proteomes" id="UP001144256"/>
    </source>
</evidence>
<reference evidence="3" key="1">
    <citation type="submission" date="2022-06" db="EMBL/GenBank/DDBJ databases">
        <title>Vallitalea longa sp. nov., an anaerobic bacterium isolated from marine sediment.</title>
        <authorList>
            <person name="Hirano S."/>
            <person name="Terahara T."/>
            <person name="Mori K."/>
            <person name="Hamada M."/>
            <person name="Matsumoto R."/>
            <person name="Kobayashi T."/>
        </authorList>
    </citation>
    <scope>NUCLEOTIDE SEQUENCE</scope>
    <source>
        <strain evidence="3">SH18-1</strain>
    </source>
</reference>
<evidence type="ECO:0000313" key="3">
    <source>
        <dbReference type="EMBL" id="GKX28125.1"/>
    </source>
</evidence>
<proteinExistence type="predicted"/>
<keyword evidence="4" id="KW-1185">Reference proteome</keyword>
<evidence type="ECO:0000259" key="2">
    <source>
        <dbReference type="Pfam" id="PF13038"/>
    </source>
</evidence>
<accession>A0A9W6DDG6</accession>
<dbReference type="AlphaFoldDB" id="A0A9W6DDG6"/>
<dbReference type="Pfam" id="PF13038">
    <property type="entry name" value="DUF3899"/>
    <property type="match status" value="1"/>
</dbReference>
<feature type="transmembrane region" description="Helical" evidence="1">
    <location>
        <begin position="37"/>
        <end position="60"/>
    </location>
</feature>
<dbReference type="InterPro" id="IPR025007">
    <property type="entry name" value="DUF3899"/>
</dbReference>
<evidence type="ECO:0000256" key="1">
    <source>
        <dbReference type="SAM" id="Phobius"/>
    </source>
</evidence>
<feature type="domain" description="DUF3899" evidence="2">
    <location>
        <begin position="43"/>
        <end position="136"/>
    </location>
</feature>
<keyword evidence="1" id="KW-0472">Membrane</keyword>
<feature type="transmembrane region" description="Helical" evidence="1">
    <location>
        <begin position="7"/>
        <end position="25"/>
    </location>
</feature>
<sequence>MKKNAKKIILYIIILTIFSLILSLFDKRINVGSISLYHLMLEKLFLINMIVFIVAGIVFIDDQGTFNVFKYSIKHYRATVSKKYKYTLQKEFSLKSPQDIKKYLKEKYLYAPKKHSSTTLYFYCSIIILIFYILFITL</sequence>
<dbReference type="EMBL" id="BRLB01000001">
    <property type="protein sequence ID" value="GKX28125.1"/>
    <property type="molecule type" value="Genomic_DNA"/>
</dbReference>
<name>A0A9W6DDG6_9FIRM</name>